<dbReference type="KEGG" id="sox:TM7x_02450"/>
<evidence type="ECO:0000313" key="2">
    <source>
        <dbReference type="Proteomes" id="UP000030902"/>
    </source>
</evidence>
<name>A0A6S4GSC2_9BACT</name>
<gene>
    <name evidence="1" type="ORF">TM7x_02450</name>
</gene>
<dbReference type="EMBL" id="CP007496">
    <property type="protein sequence ID" value="AJA06853.1"/>
    <property type="molecule type" value="Genomic_DNA"/>
</dbReference>
<dbReference type="AlphaFoldDB" id="A0A6S4GSC2"/>
<organism evidence="1 2">
    <name type="scientific">Candidatus Nanosynbacter lyticus</name>
    <dbReference type="NCBI Taxonomy" id="2093824"/>
    <lineage>
        <taxon>Bacteria</taxon>
        <taxon>Candidatus Saccharimonadota</taxon>
        <taxon>Candidatus Saccharimonadia</taxon>
        <taxon>Candidatus Nanosynbacterales</taxon>
        <taxon>Candidatus Nanosynbacteraceae</taxon>
        <taxon>Candidatus Nanosynbacter</taxon>
    </lineage>
</organism>
<dbReference type="Proteomes" id="UP000030902">
    <property type="component" value="Chromosome"/>
</dbReference>
<protein>
    <submittedName>
        <fullName evidence="1">Uncharacterized protein</fullName>
    </submittedName>
</protein>
<sequence length="79" mass="8737">MKVKFTLSNGQSFATKITYGFKDTRDLVENLSRMLGEATDKSVVELETEDGMFLGQADRHCVGRNPELKCLAPAEGALR</sequence>
<reference evidence="1 2" key="1">
    <citation type="journal article" date="2015" name="Proc. Natl. Acad. Sci. U.S.A.">
        <title>Cultivation of a human-associated TM7 phylotype reveals a reduced genome and epibiotic parasitic lifestyle.</title>
        <authorList>
            <person name="He X."/>
            <person name="McLean J.S."/>
            <person name="Edlund A."/>
            <person name="Yooseph S."/>
            <person name="Hall A.P."/>
            <person name="Liu S.Y."/>
            <person name="Dorrestein P.C."/>
            <person name="Esquenazi E."/>
            <person name="Hunter R.C."/>
            <person name="Cheng G."/>
            <person name="Nelson K.E."/>
            <person name="Lux R."/>
            <person name="Shi W."/>
        </authorList>
    </citation>
    <scope>NUCLEOTIDE SEQUENCE [LARGE SCALE GENOMIC DNA]</scope>
    <source>
        <strain evidence="1 2">TM7x</strain>
    </source>
</reference>
<keyword evidence="2" id="KW-1185">Reference proteome</keyword>
<accession>A0A6S4GSC2</accession>
<evidence type="ECO:0000313" key="1">
    <source>
        <dbReference type="EMBL" id="AJA06853.1"/>
    </source>
</evidence>
<proteinExistence type="predicted"/>